<feature type="domain" description="Ribonuclease H1 N-terminal" evidence="1">
    <location>
        <begin position="58"/>
        <end position="100"/>
    </location>
</feature>
<organism evidence="2 4">
    <name type="scientific">Piloderma croceum (strain F 1598)</name>
    <dbReference type="NCBI Taxonomy" id="765440"/>
    <lineage>
        <taxon>Eukaryota</taxon>
        <taxon>Fungi</taxon>
        <taxon>Dikarya</taxon>
        <taxon>Basidiomycota</taxon>
        <taxon>Agaricomycotina</taxon>
        <taxon>Agaricomycetes</taxon>
        <taxon>Agaricomycetidae</taxon>
        <taxon>Atheliales</taxon>
        <taxon>Atheliaceae</taxon>
        <taxon>Piloderma</taxon>
    </lineage>
</organism>
<dbReference type="STRING" id="765440.A0A0C3EU95"/>
<protein>
    <recommendedName>
        <fullName evidence="1">Ribonuclease H1 N-terminal domain-containing protein</fullName>
    </recommendedName>
</protein>
<evidence type="ECO:0000313" key="2">
    <source>
        <dbReference type="EMBL" id="KIM71594.1"/>
    </source>
</evidence>
<name>A0A0C3EU95_PILCF</name>
<proteinExistence type="predicted"/>
<reference evidence="4" key="2">
    <citation type="submission" date="2015-01" db="EMBL/GenBank/DDBJ databases">
        <title>Evolutionary Origins and Diversification of the Mycorrhizal Mutualists.</title>
        <authorList>
            <consortium name="DOE Joint Genome Institute"/>
            <consortium name="Mycorrhizal Genomics Consortium"/>
            <person name="Kohler A."/>
            <person name="Kuo A."/>
            <person name="Nagy L.G."/>
            <person name="Floudas D."/>
            <person name="Copeland A."/>
            <person name="Barry K.W."/>
            <person name="Cichocki N."/>
            <person name="Veneault-Fourrey C."/>
            <person name="LaButti K."/>
            <person name="Lindquist E.A."/>
            <person name="Lipzen A."/>
            <person name="Lundell T."/>
            <person name="Morin E."/>
            <person name="Murat C."/>
            <person name="Riley R."/>
            <person name="Ohm R."/>
            <person name="Sun H."/>
            <person name="Tunlid A."/>
            <person name="Henrissat B."/>
            <person name="Grigoriev I.V."/>
            <person name="Hibbett D.S."/>
            <person name="Martin F."/>
        </authorList>
    </citation>
    <scope>NUCLEOTIDE SEQUENCE [LARGE SCALE GENOMIC DNA]</scope>
    <source>
        <strain evidence="3 4">F 1598</strain>
    </source>
</reference>
<dbReference type="Proteomes" id="UP000054166">
    <property type="component" value="Unassembled WGS sequence"/>
</dbReference>
<dbReference type="Pfam" id="PF01693">
    <property type="entry name" value="Cauli_VI"/>
    <property type="match status" value="1"/>
</dbReference>
<dbReference type="InterPro" id="IPR037056">
    <property type="entry name" value="RNase_H1_N_sf"/>
</dbReference>
<dbReference type="SUPFAM" id="SSF55658">
    <property type="entry name" value="L9 N-domain-like"/>
    <property type="match status" value="1"/>
</dbReference>
<dbReference type="Gene3D" id="3.40.970.10">
    <property type="entry name" value="Ribonuclease H1, N-terminal domain"/>
    <property type="match status" value="1"/>
</dbReference>
<sequence>MTQIVLPAGIAAASDIIPVVPAAKECDCPDGIHFANVIHYVVPNSCLQSQPDTPDDGPWYVVTKGKVVGIFNNLAICQHAVTKVAGNSSRRFATLDTALTYFNNNLTLGIVGVVQA</sequence>
<dbReference type="OrthoDB" id="3270804at2759"/>
<dbReference type="InterPro" id="IPR009027">
    <property type="entry name" value="Ribosomal_bL9/RNase_H1_N"/>
</dbReference>
<dbReference type="EMBL" id="KN833029">
    <property type="protein sequence ID" value="KIM76986.1"/>
    <property type="molecule type" value="Genomic_DNA"/>
</dbReference>
<dbReference type="EMBL" id="KN833263">
    <property type="protein sequence ID" value="KIM71594.1"/>
    <property type="molecule type" value="Genomic_DNA"/>
</dbReference>
<evidence type="ECO:0000313" key="4">
    <source>
        <dbReference type="Proteomes" id="UP000054166"/>
    </source>
</evidence>
<reference evidence="2" key="3">
    <citation type="submission" date="2015-02" db="EMBL/GenBank/DDBJ databases">
        <title>Evolutionary Origins and Diversification of the Mycorrhizal Mutualists.</title>
        <authorList>
            <consortium name="DOE Joint Genome Institute"/>
            <consortium name="Mycorrhizal Genomics Consortium"/>
            <person name="Kohler A."/>
            <person name="Kuo A."/>
            <person name="Nagy L.G."/>
            <person name="Floudas D."/>
            <person name="Copeland A."/>
            <person name="Barry K.W."/>
            <person name="Cichocki N."/>
            <person name="Veneault-Fourrey C."/>
            <person name="LaButti K."/>
            <person name="Lindquist E.A."/>
            <person name="Lipzen A."/>
            <person name="Lundell T."/>
            <person name="Morin E."/>
            <person name="Murat C."/>
            <person name="Riley R."/>
            <person name="Ohm R."/>
            <person name="Sun H."/>
            <person name="Tunlid A."/>
            <person name="Henrissat B."/>
            <person name="Grigoriev I.V."/>
            <person name="Hibbett D.S."/>
            <person name="Martin F."/>
        </authorList>
    </citation>
    <scope>NUCLEOTIDE SEQUENCE</scope>
    <source>
        <strain evidence="2 4">F 1598</strain>
    </source>
</reference>
<gene>
    <name evidence="3" type="ORF">PILCRDRAFT_12350</name>
    <name evidence="2" type="ORF">PILCRDRAFT_16922</name>
</gene>
<dbReference type="HOGENOM" id="CLU_2097726_0_0_1"/>
<evidence type="ECO:0000259" key="1">
    <source>
        <dbReference type="Pfam" id="PF01693"/>
    </source>
</evidence>
<keyword evidence="4" id="KW-1185">Reference proteome</keyword>
<dbReference type="InterPro" id="IPR011320">
    <property type="entry name" value="RNase_H1_N"/>
</dbReference>
<reference evidence="2 4" key="1">
    <citation type="submission" date="2014-04" db="EMBL/GenBank/DDBJ databases">
        <authorList>
            <consortium name="DOE Joint Genome Institute"/>
            <person name="Kuo A."/>
            <person name="Tarkka M."/>
            <person name="Buscot F."/>
            <person name="Kohler A."/>
            <person name="Nagy L.G."/>
            <person name="Floudas D."/>
            <person name="Copeland A."/>
            <person name="Barry K.W."/>
            <person name="Cichocki N."/>
            <person name="Veneault-Fourrey C."/>
            <person name="LaButti K."/>
            <person name="Lindquist E.A."/>
            <person name="Lipzen A."/>
            <person name="Lundell T."/>
            <person name="Morin E."/>
            <person name="Murat C."/>
            <person name="Sun H."/>
            <person name="Tunlid A."/>
            <person name="Henrissat B."/>
            <person name="Grigoriev I.V."/>
            <person name="Hibbett D.S."/>
            <person name="Martin F."/>
            <person name="Nordberg H.P."/>
            <person name="Cantor M.N."/>
            <person name="Hua S.X."/>
        </authorList>
    </citation>
    <scope>NUCLEOTIDE SEQUENCE [LARGE SCALE GENOMIC DNA]</scope>
    <source>
        <strain evidence="2 4">F 1598</strain>
    </source>
</reference>
<dbReference type="AlphaFoldDB" id="A0A0C3EU95"/>
<accession>A0A0C3EU95</accession>
<evidence type="ECO:0000313" key="3">
    <source>
        <dbReference type="EMBL" id="KIM76986.1"/>
    </source>
</evidence>